<sequence length="505" mass="55962">MRTLSKSKLMAFRQCPKRLWLEIHRPELATVSAGAQARFAEGHTVGAIARSFYDPEGTGVLIDPVAQGHAGAMQRSQELLQAKTVAPLFEAGFSDGRVMAYADVLLPVPTKRGRKWRMVEVKSSAQVKDYHREDVAVQAYAARAAGVDIESVALAHIDSSWTYPGGGDYRGLLVEEDLTTDVAALAPEVPVWVDEAHKIAQRRTAPKIATGAQCTTPFDCGFIDHCQQGQVAAEFPVAWLPRVQTKALRSHLDEPGVQDLRDVPNDLLNERQLRVKVHTLSGQVFFDATRAAAELAQHSRPAYFLDFETVQLAVPIWKGTRPYQQIPFQFSVHRISRTGQLTHGEFLQLDGSDPSRSFAEALIAACGRKGPVFVYNAGFESSRIKELAQRFPRLRAELLLIQGRLVDLMRVAEACYYHPDQQGSWSIKKVLPTIAPDLDYGALSGVQDGTMAMQAFVEAAIDPHTTAERRSAIDAELRAYCRLDTLAMVRIWQYFSGHSKPIEVT</sequence>
<evidence type="ECO:0000313" key="3">
    <source>
        <dbReference type="Proteomes" id="UP001606303"/>
    </source>
</evidence>
<dbReference type="Pfam" id="PF11074">
    <property type="entry name" value="DUF2779"/>
    <property type="match status" value="1"/>
</dbReference>
<proteinExistence type="predicted"/>
<comment type="caution">
    <text evidence="2">The sequence shown here is derived from an EMBL/GenBank/DDBJ whole genome shotgun (WGS) entry which is preliminary data.</text>
</comment>
<dbReference type="EMBL" id="JBIGIB010000005">
    <property type="protein sequence ID" value="MFG6468404.1"/>
    <property type="molecule type" value="Genomic_DNA"/>
</dbReference>
<dbReference type="InterPro" id="IPR021301">
    <property type="entry name" value="DUF2779"/>
</dbReference>
<reference evidence="2 3" key="1">
    <citation type="submission" date="2024-08" db="EMBL/GenBank/DDBJ databases">
        <authorList>
            <person name="Lu H."/>
        </authorList>
    </citation>
    <scope>NUCLEOTIDE SEQUENCE [LARGE SCALE GENOMIC DNA]</scope>
    <source>
        <strain evidence="2 3">BYS87W</strain>
    </source>
</reference>
<organism evidence="2 3">
    <name type="scientific">Pelomonas baiyunensis</name>
    <dbReference type="NCBI Taxonomy" id="3299026"/>
    <lineage>
        <taxon>Bacteria</taxon>
        <taxon>Pseudomonadati</taxon>
        <taxon>Pseudomonadota</taxon>
        <taxon>Betaproteobacteria</taxon>
        <taxon>Burkholderiales</taxon>
        <taxon>Sphaerotilaceae</taxon>
        <taxon>Roseateles</taxon>
    </lineage>
</organism>
<evidence type="ECO:0000313" key="2">
    <source>
        <dbReference type="EMBL" id="MFG6468404.1"/>
    </source>
</evidence>
<dbReference type="RefSeq" id="WP_394386559.1">
    <property type="nucleotide sequence ID" value="NZ_JBIGIB010000005.1"/>
</dbReference>
<keyword evidence="3" id="KW-1185">Reference proteome</keyword>
<evidence type="ECO:0000259" key="1">
    <source>
        <dbReference type="Pfam" id="PF11074"/>
    </source>
</evidence>
<protein>
    <submittedName>
        <fullName evidence="2">DUF2779 domain-containing protein</fullName>
    </submittedName>
</protein>
<feature type="domain" description="DUF2779" evidence="1">
    <location>
        <begin position="303"/>
        <end position="426"/>
    </location>
</feature>
<dbReference type="Proteomes" id="UP001606303">
    <property type="component" value="Unassembled WGS sequence"/>
</dbReference>
<name>A0ABW7H2E7_9BURK</name>
<accession>A0ABW7H2E7</accession>
<gene>
    <name evidence="2" type="ORF">ACG01O_17405</name>
</gene>